<proteinExistence type="predicted"/>
<reference evidence="1" key="2">
    <citation type="submission" date="2023-05" db="EMBL/GenBank/DDBJ databases">
        <authorList>
            <consortium name="Lawrence Berkeley National Laboratory"/>
            <person name="Steindorff A."/>
            <person name="Hensen N."/>
            <person name="Bonometti L."/>
            <person name="Westerberg I."/>
            <person name="Brannstrom I.O."/>
            <person name="Guillou S."/>
            <person name="Cros-Aarteil S."/>
            <person name="Calhoun S."/>
            <person name="Haridas S."/>
            <person name="Kuo A."/>
            <person name="Mondo S."/>
            <person name="Pangilinan J."/>
            <person name="Riley R."/>
            <person name="Labutti K."/>
            <person name="Andreopoulos B."/>
            <person name="Lipzen A."/>
            <person name="Chen C."/>
            <person name="Yanf M."/>
            <person name="Daum C."/>
            <person name="Ng V."/>
            <person name="Clum A."/>
            <person name="Ohm R."/>
            <person name="Martin F."/>
            <person name="Silar P."/>
            <person name="Natvig D."/>
            <person name="Lalanne C."/>
            <person name="Gautier V."/>
            <person name="Ament-Velasquez S.L."/>
            <person name="Kruys A."/>
            <person name="Hutchinson M.I."/>
            <person name="Powell A.J."/>
            <person name="Barry K."/>
            <person name="Miller A.N."/>
            <person name="Grigoriev I.V."/>
            <person name="Debuchy R."/>
            <person name="Gladieux P."/>
            <person name="Thoren M.H."/>
            <person name="Johannesson H."/>
        </authorList>
    </citation>
    <scope>NUCLEOTIDE SEQUENCE</scope>
    <source>
        <strain evidence="1">CBS 538.74</strain>
    </source>
</reference>
<dbReference type="AlphaFoldDB" id="A0AAN6VDF4"/>
<sequence length="119" mass="12903">MSVPQKTIIVTGATGKQGGAVITSILASPQASSLNIVGDELSQPEADVVFKQVTGRSMPIAPCVIANTVKLVLRDSVGDMFRWFRESGYGGSVEACREMYPPIKDFRAWIEENKGNWAK</sequence>
<keyword evidence="2" id="KW-1185">Reference proteome</keyword>
<comment type="caution">
    <text evidence="1">The sequence shown here is derived from an EMBL/GenBank/DDBJ whole genome shotgun (WGS) entry which is preliminary data.</text>
</comment>
<dbReference type="Gene3D" id="3.40.50.720">
    <property type="entry name" value="NAD(P)-binding Rossmann-like Domain"/>
    <property type="match status" value="1"/>
</dbReference>
<evidence type="ECO:0000313" key="2">
    <source>
        <dbReference type="Proteomes" id="UP001302745"/>
    </source>
</evidence>
<accession>A0AAN6VDF4</accession>
<evidence type="ECO:0008006" key="3">
    <source>
        <dbReference type="Google" id="ProtNLM"/>
    </source>
</evidence>
<reference evidence="1" key="1">
    <citation type="journal article" date="2023" name="Mol. Phylogenet. Evol.">
        <title>Genome-scale phylogeny and comparative genomics of the fungal order Sordariales.</title>
        <authorList>
            <person name="Hensen N."/>
            <person name="Bonometti L."/>
            <person name="Westerberg I."/>
            <person name="Brannstrom I.O."/>
            <person name="Guillou S."/>
            <person name="Cros-Aarteil S."/>
            <person name="Calhoun S."/>
            <person name="Haridas S."/>
            <person name="Kuo A."/>
            <person name="Mondo S."/>
            <person name="Pangilinan J."/>
            <person name="Riley R."/>
            <person name="LaButti K."/>
            <person name="Andreopoulos B."/>
            <person name="Lipzen A."/>
            <person name="Chen C."/>
            <person name="Yan M."/>
            <person name="Daum C."/>
            <person name="Ng V."/>
            <person name="Clum A."/>
            <person name="Steindorff A."/>
            <person name="Ohm R.A."/>
            <person name="Martin F."/>
            <person name="Silar P."/>
            <person name="Natvig D.O."/>
            <person name="Lalanne C."/>
            <person name="Gautier V."/>
            <person name="Ament-Velasquez S.L."/>
            <person name="Kruys A."/>
            <person name="Hutchinson M.I."/>
            <person name="Powell A.J."/>
            <person name="Barry K."/>
            <person name="Miller A.N."/>
            <person name="Grigoriev I.V."/>
            <person name="Debuchy R."/>
            <person name="Gladieux P."/>
            <person name="Hiltunen Thoren M."/>
            <person name="Johannesson H."/>
        </authorList>
    </citation>
    <scope>NUCLEOTIDE SEQUENCE</scope>
    <source>
        <strain evidence="1">CBS 538.74</strain>
    </source>
</reference>
<name>A0AAN6VDF4_9PEZI</name>
<evidence type="ECO:0000313" key="1">
    <source>
        <dbReference type="EMBL" id="KAK4149428.1"/>
    </source>
</evidence>
<protein>
    <recommendedName>
        <fullName evidence="3">NmrA-like domain-containing protein</fullName>
    </recommendedName>
</protein>
<dbReference type="EMBL" id="MU857161">
    <property type="protein sequence ID" value="KAK4149428.1"/>
    <property type="molecule type" value="Genomic_DNA"/>
</dbReference>
<dbReference type="Proteomes" id="UP001302745">
    <property type="component" value="Unassembled WGS sequence"/>
</dbReference>
<organism evidence="1 2">
    <name type="scientific">Chaetomidium leptoderma</name>
    <dbReference type="NCBI Taxonomy" id="669021"/>
    <lineage>
        <taxon>Eukaryota</taxon>
        <taxon>Fungi</taxon>
        <taxon>Dikarya</taxon>
        <taxon>Ascomycota</taxon>
        <taxon>Pezizomycotina</taxon>
        <taxon>Sordariomycetes</taxon>
        <taxon>Sordariomycetidae</taxon>
        <taxon>Sordariales</taxon>
        <taxon>Chaetomiaceae</taxon>
        <taxon>Chaetomidium</taxon>
    </lineage>
</organism>
<gene>
    <name evidence="1" type="ORF">C8A00DRAFT_37980</name>
</gene>